<dbReference type="RefSeq" id="WP_117725047.1">
    <property type="nucleotide sequence ID" value="NZ_QSUL01000013.1"/>
</dbReference>
<keyword evidence="5" id="KW-0464">Manganese</keyword>
<sequence>MNTYYSSERGIQILIRLLKDFGVRKIVASPGTTNMMLNASLMYDGSFEMISSVDERSAAYMACGMAEESGEPVMITCTGATAARNYMPALTEAFYRKLPILVVTGTQDLRRLGNLYDQVTDRSVQPNDIVTFSTYIPSVRDDKDAEYAALKINQAISALTLNGGGPSHINLETTYSRDLSVKDLPKIKTVRRIDWDDDLPSLPQGKIAVFIGSHQQFDEKSTQAIDAFCANHNAVVFCDHTSGYKGEFRQVDALLTKQNAECLNDIKLLIHLGEISGDHFNMGDKAAEVWRVNRDGQMRDRYGKLTHLFAMSEKHFFERYKDKDIQPGTSFLNQCRTEYTRCYTAIPELPLSNIWMAKELAPSLPENSVFHLGILTSLRSWNFFEVSKSIHSACNVGGFGTDGTLSSLLGASIIHPQRLYFGIVGDLAFFYDMNALGNRHKGNNLRILLVNNGKGCEFTHYLNPGHIFKENVNPYIAAAGHFGNQSRTLVQDYAKNLGMDYYAASTKEEFLANKDKFVSPEITRSCIFEVFTRDVDENEALRLITSTGMMDDMKQALKENVKNMVGDKGIGIIKGLFK</sequence>
<dbReference type="PANTHER" id="PTHR42916:SF1">
    <property type="entry name" value="PROTEIN PHYLLO, CHLOROPLASTIC"/>
    <property type="match status" value="1"/>
</dbReference>
<dbReference type="InterPro" id="IPR004433">
    <property type="entry name" value="MenaQ_synth_MenD"/>
</dbReference>
<evidence type="ECO:0000313" key="7">
    <source>
        <dbReference type="EMBL" id="RGN32602.1"/>
    </source>
</evidence>
<dbReference type="Proteomes" id="UP000260983">
    <property type="component" value="Unassembled WGS sequence"/>
</dbReference>
<keyword evidence="3" id="KW-0460">Magnesium</keyword>
<reference evidence="7 8" key="1">
    <citation type="submission" date="2018-08" db="EMBL/GenBank/DDBJ databases">
        <title>A genome reference for cultivated species of the human gut microbiota.</title>
        <authorList>
            <person name="Zou Y."/>
            <person name="Xue W."/>
            <person name="Luo G."/>
        </authorList>
    </citation>
    <scope>NUCLEOTIDE SEQUENCE [LARGE SCALE GENOMIC DNA]</scope>
    <source>
        <strain evidence="7 8">OM05-15BH</strain>
    </source>
</reference>
<organism evidence="7 8">
    <name type="scientific">Bacteroides oleiciplenus</name>
    <dbReference type="NCBI Taxonomy" id="626931"/>
    <lineage>
        <taxon>Bacteria</taxon>
        <taxon>Pseudomonadati</taxon>
        <taxon>Bacteroidota</taxon>
        <taxon>Bacteroidia</taxon>
        <taxon>Bacteroidales</taxon>
        <taxon>Bacteroidaceae</taxon>
        <taxon>Bacteroides</taxon>
    </lineage>
</organism>
<dbReference type="CDD" id="cd07037">
    <property type="entry name" value="TPP_PYR_MenD"/>
    <property type="match status" value="1"/>
</dbReference>
<proteinExistence type="predicted"/>
<feature type="domain" description="Thiamine pyrophosphate enzyme N-terminal TPP-binding" evidence="6">
    <location>
        <begin position="10"/>
        <end position="115"/>
    </location>
</feature>
<dbReference type="Pfam" id="PF02776">
    <property type="entry name" value="TPP_enzyme_N"/>
    <property type="match status" value="1"/>
</dbReference>
<name>A0A3E5B4W7_9BACE</name>
<dbReference type="Gene3D" id="3.40.50.970">
    <property type="match status" value="2"/>
</dbReference>
<dbReference type="InterPro" id="IPR029061">
    <property type="entry name" value="THDP-binding"/>
</dbReference>
<evidence type="ECO:0000256" key="4">
    <source>
        <dbReference type="ARBA" id="ARBA00023052"/>
    </source>
</evidence>
<dbReference type="AlphaFoldDB" id="A0A3E5B4W7"/>
<keyword evidence="1" id="KW-0808">Transferase</keyword>
<gene>
    <name evidence="7" type="ORF">DXB65_17625</name>
</gene>
<keyword evidence="4" id="KW-0786">Thiamine pyrophosphate</keyword>
<dbReference type="EMBL" id="QSUL01000013">
    <property type="protein sequence ID" value="RGN32602.1"/>
    <property type="molecule type" value="Genomic_DNA"/>
</dbReference>
<evidence type="ECO:0000256" key="3">
    <source>
        <dbReference type="ARBA" id="ARBA00022842"/>
    </source>
</evidence>
<dbReference type="GO" id="GO:0070204">
    <property type="term" value="F:2-succinyl-5-enolpyruvyl-6-hydroxy-3-cyclohexene-1-carboxylic-acid synthase activity"/>
    <property type="evidence" value="ECO:0007669"/>
    <property type="project" value="InterPro"/>
</dbReference>
<dbReference type="PIRSF" id="PIRSF004983">
    <property type="entry name" value="MenD"/>
    <property type="match status" value="1"/>
</dbReference>
<evidence type="ECO:0000256" key="2">
    <source>
        <dbReference type="ARBA" id="ARBA00022723"/>
    </source>
</evidence>
<dbReference type="GO" id="GO:0030976">
    <property type="term" value="F:thiamine pyrophosphate binding"/>
    <property type="evidence" value="ECO:0007669"/>
    <property type="project" value="InterPro"/>
</dbReference>
<evidence type="ECO:0000256" key="1">
    <source>
        <dbReference type="ARBA" id="ARBA00022679"/>
    </source>
</evidence>
<dbReference type="GO" id="GO:0046872">
    <property type="term" value="F:metal ion binding"/>
    <property type="evidence" value="ECO:0007669"/>
    <property type="project" value="UniProtKB-KW"/>
</dbReference>
<evidence type="ECO:0000259" key="6">
    <source>
        <dbReference type="Pfam" id="PF02776"/>
    </source>
</evidence>
<dbReference type="Gene3D" id="3.40.50.1220">
    <property type="entry name" value="TPP-binding domain"/>
    <property type="match status" value="1"/>
</dbReference>
<dbReference type="SUPFAM" id="SSF52518">
    <property type="entry name" value="Thiamin diphosphate-binding fold (THDP-binding)"/>
    <property type="match status" value="2"/>
</dbReference>
<comment type="caution">
    <text evidence="7">The sequence shown here is derived from an EMBL/GenBank/DDBJ whole genome shotgun (WGS) entry which is preliminary data.</text>
</comment>
<dbReference type="GO" id="GO:0009234">
    <property type="term" value="P:menaquinone biosynthetic process"/>
    <property type="evidence" value="ECO:0007669"/>
    <property type="project" value="InterPro"/>
</dbReference>
<dbReference type="InterPro" id="IPR012001">
    <property type="entry name" value="Thiamin_PyroP_enz_TPP-bd_dom"/>
</dbReference>
<protein>
    <submittedName>
        <fullName evidence="7">2-succinyl-5-enolpyruvyl-6-hydroxy-3-cyclohexene-1-carboxylate synthase</fullName>
    </submittedName>
</protein>
<dbReference type="PANTHER" id="PTHR42916">
    <property type="entry name" value="2-SUCCINYL-5-ENOLPYRUVYL-6-HYDROXY-3-CYCLOHEXENE-1-CARBOXYLATE SYNTHASE"/>
    <property type="match status" value="1"/>
</dbReference>
<keyword evidence="2" id="KW-0479">Metal-binding</keyword>
<accession>A0A3E5B4W7</accession>
<evidence type="ECO:0000256" key="5">
    <source>
        <dbReference type="ARBA" id="ARBA00023211"/>
    </source>
</evidence>
<evidence type="ECO:0000313" key="8">
    <source>
        <dbReference type="Proteomes" id="UP000260983"/>
    </source>
</evidence>